<feature type="transmembrane region" description="Helical" evidence="7">
    <location>
        <begin position="34"/>
        <end position="57"/>
    </location>
</feature>
<dbReference type="PANTHER" id="PTHR46148:SF59">
    <property type="entry name" value="NUCLEOTIDYLTRANSFERASE, RIBONUCLEASE H"/>
    <property type="match status" value="1"/>
</dbReference>
<comment type="caution">
    <text evidence="10">The sequence shown here is derived from an EMBL/GenBank/DDBJ whole genome shotgun (WGS) entry which is preliminary data.</text>
</comment>
<dbReference type="Pfam" id="PF17917">
    <property type="entry name" value="RT_RNaseH"/>
    <property type="match status" value="1"/>
</dbReference>
<keyword evidence="11" id="KW-1185">Reference proteome</keyword>
<evidence type="ECO:0000313" key="10">
    <source>
        <dbReference type="EMBL" id="GJT90903.1"/>
    </source>
</evidence>
<dbReference type="Pfam" id="PF24626">
    <property type="entry name" value="SH3_Tf2-1"/>
    <property type="match status" value="1"/>
</dbReference>
<accession>A0ABQ5HSS0</accession>
<dbReference type="CDD" id="cd09274">
    <property type="entry name" value="RNase_HI_RT_Ty3"/>
    <property type="match status" value="1"/>
</dbReference>
<gene>
    <name evidence="10" type="ORF">Tco_1079748</name>
</gene>
<evidence type="ECO:0000256" key="2">
    <source>
        <dbReference type="ARBA" id="ARBA00022695"/>
    </source>
</evidence>
<keyword evidence="4" id="KW-0255">Endonuclease</keyword>
<keyword evidence="7" id="KW-0812">Transmembrane</keyword>
<dbReference type="InterPro" id="IPR021109">
    <property type="entry name" value="Peptidase_aspartic_dom_sf"/>
</dbReference>
<reference evidence="10" key="2">
    <citation type="submission" date="2022-01" db="EMBL/GenBank/DDBJ databases">
        <authorList>
            <person name="Yamashiro T."/>
            <person name="Shiraishi A."/>
            <person name="Satake H."/>
            <person name="Nakayama K."/>
        </authorList>
    </citation>
    <scope>NUCLEOTIDE SEQUENCE</scope>
</reference>
<evidence type="ECO:0000313" key="11">
    <source>
        <dbReference type="Proteomes" id="UP001151760"/>
    </source>
</evidence>
<evidence type="ECO:0000259" key="9">
    <source>
        <dbReference type="Pfam" id="PF24626"/>
    </source>
</evidence>
<dbReference type="Gene3D" id="2.40.70.10">
    <property type="entry name" value="Acid Proteases"/>
    <property type="match status" value="1"/>
</dbReference>
<dbReference type="InterPro" id="IPR041373">
    <property type="entry name" value="RT_RNaseH"/>
</dbReference>
<keyword evidence="1" id="KW-0808">Transferase</keyword>
<dbReference type="Proteomes" id="UP001151760">
    <property type="component" value="Unassembled WGS sequence"/>
</dbReference>
<dbReference type="EMBL" id="BQNB010019967">
    <property type="protein sequence ID" value="GJT90903.1"/>
    <property type="molecule type" value="Genomic_DNA"/>
</dbReference>
<organism evidence="10 11">
    <name type="scientific">Tanacetum coccineum</name>
    <dbReference type="NCBI Taxonomy" id="301880"/>
    <lineage>
        <taxon>Eukaryota</taxon>
        <taxon>Viridiplantae</taxon>
        <taxon>Streptophyta</taxon>
        <taxon>Embryophyta</taxon>
        <taxon>Tracheophyta</taxon>
        <taxon>Spermatophyta</taxon>
        <taxon>Magnoliopsida</taxon>
        <taxon>eudicotyledons</taxon>
        <taxon>Gunneridae</taxon>
        <taxon>Pentapetalae</taxon>
        <taxon>asterids</taxon>
        <taxon>campanulids</taxon>
        <taxon>Asterales</taxon>
        <taxon>Asteraceae</taxon>
        <taxon>Asteroideae</taxon>
        <taxon>Anthemideae</taxon>
        <taxon>Anthemidinae</taxon>
        <taxon>Tanacetum</taxon>
    </lineage>
</organism>
<evidence type="ECO:0000256" key="5">
    <source>
        <dbReference type="ARBA" id="ARBA00022801"/>
    </source>
</evidence>
<keyword evidence="5" id="KW-0378">Hydrolase</keyword>
<evidence type="ECO:0000256" key="6">
    <source>
        <dbReference type="ARBA" id="ARBA00022918"/>
    </source>
</evidence>
<dbReference type="InterPro" id="IPR043502">
    <property type="entry name" value="DNA/RNA_pol_sf"/>
</dbReference>
<reference evidence="10" key="1">
    <citation type="journal article" date="2022" name="Int. J. Mol. Sci.">
        <title>Draft Genome of Tanacetum Coccineum: Genomic Comparison of Closely Related Tanacetum-Family Plants.</title>
        <authorList>
            <person name="Yamashiro T."/>
            <person name="Shiraishi A."/>
            <person name="Nakayama K."/>
            <person name="Satake H."/>
        </authorList>
    </citation>
    <scope>NUCLEOTIDE SEQUENCE</scope>
</reference>
<dbReference type="SUPFAM" id="SSF56672">
    <property type="entry name" value="DNA/RNA polymerases"/>
    <property type="match status" value="1"/>
</dbReference>
<protein>
    <submittedName>
        <fullName evidence="10">Reverse transcriptase domain-containing protein</fullName>
    </submittedName>
</protein>
<keyword evidence="7" id="KW-1133">Transmembrane helix</keyword>
<dbReference type="GO" id="GO:0003964">
    <property type="term" value="F:RNA-directed DNA polymerase activity"/>
    <property type="evidence" value="ECO:0007669"/>
    <property type="project" value="UniProtKB-KW"/>
</dbReference>
<proteinExistence type="predicted"/>
<dbReference type="CDD" id="cd00303">
    <property type="entry name" value="retropepsin_like"/>
    <property type="match status" value="1"/>
</dbReference>
<evidence type="ECO:0000256" key="4">
    <source>
        <dbReference type="ARBA" id="ARBA00022759"/>
    </source>
</evidence>
<keyword evidence="2" id="KW-0548">Nucleotidyltransferase</keyword>
<keyword evidence="6 10" id="KW-0695">RNA-directed DNA polymerase</keyword>
<dbReference type="InterPro" id="IPR056924">
    <property type="entry name" value="SH3_Tf2-1"/>
</dbReference>
<keyword evidence="3" id="KW-0540">Nuclease</keyword>
<keyword evidence="7" id="KW-0472">Membrane</keyword>
<evidence type="ECO:0000256" key="7">
    <source>
        <dbReference type="SAM" id="Phobius"/>
    </source>
</evidence>
<sequence>MAERDRPKFVYVFWSFGWPWLRPGDLFMDGYRRYLFSCFGITYFGTRIVASVCLIYLDGSGQRALISGLQAADHQRQVQLTMALQLLKGLQTQMAEFQRQQGPAQKVSEGLCKLLVECTYPGLPKLQKTLIGTSRALRELTFSTITTTPEAAMHCHGQTLKKKMMIKYCLRGEIKKIEARDVGILSQNVSGRVRHKLKDIAVAPGRYDTWTKPKGLMLNVGLRYQKNKLRTLPGTTRFQQATRGKDNEGPMPLGMLTGDYTKDLDLGVLILQKCHLGLIRGQWLFWNVVSGTYQVGIVEIERTTQSGLIGMEMPRTRQRCKRWEIQGQTPDTKALRFALELLSLQTALGYDYDVELADGRIVGLNTIIRGCTLNFLNHPFNIDLMPVELGSFDVIIGMDWLAKYHAVIVCAEKIVRIPFGDGILIVRGDGDASNKHGTRLSIIRVLKAQEYFAKDVIVFILCQIITAPGRRIKSKGSDLRRLTSCFRISEVFLETCGYTTHSTSGNLESIWLPGAAPKNYTTHDLELGAVVFALKIWRHYLYGTKCTVFTDHKSLQHILDQKDLNMRQRRWLELLSDYDCEIRYHPGKGEWLLLDASEQEGTENPLGFGRLVMILAWIFLNNNPESPDGARSCENIKKEASWRHEEAILVAQYEGITSPPNVSKCWTCALKGNGSLDNTGEDVPKGGSHEAWATLYQLSMIVDLDSHQISGSHPSEGFGYHASIKAAPFEALYGRKCRSPVCWAEVGQVQLTGPELVQETTERIIQVKQRMQAARDRQKSYANLKRKPMEFQVGDKVMLKVSPWKGVVRFGKRGKLNPRYVGPFKVLKKVGAVAYKLELPQELSRVHNTFHVSNLKKCYSDDPLVVPLGGLQVDENLHFVEEPVEIMDREVKQLRRSRVPIVKVRWNSRRGPEFTWEREDQFRKKYPHLFTKTAPSTSAMS</sequence>
<evidence type="ECO:0000256" key="1">
    <source>
        <dbReference type="ARBA" id="ARBA00022679"/>
    </source>
</evidence>
<dbReference type="PANTHER" id="PTHR46148">
    <property type="entry name" value="CHROMO DOMAIN-CONTAINING PROTEIN"/>
    <property type="match status" value="1"/>
</dbReference>
<evidence type="ECO:0000256" key="3">
    <source>
        <dbReference type="ARBA" id="ARBA00022722"/>
    </source>
</evidence>
<feature type="domain" description="Reverse transcriptase RNase H-like" evidence="8">
    <location>
        <begin position="516"/>
        <end position="578"/>
    </location>
</feature>
<feature type="domain" description="Tf2-1-like SH3-like" evidence="9">
    <location>
        <begin position="794"/>
        <end position="858"/>
    </location>
</feature>
<dbReference type="Pfam" id="PF08284">
    <property type="entry name" value="RVP_2"/>
    <property type="match status" value="1"/>
</dbReference>
<name>A0ABQ5HSS0_9ASTR</name>
<evidence type="ECO:0000259" key="8">
    <source>
        <dbReference type="Pfam" id="PF17917"/>
    </source>
</evidence>